<name>A0A3N1L0C1_9PROT</name>
<evidence type="ECO:0000313" key="11">
    <source>
        <dbReference type="Proteomes" id="UP000278222"/>
    </source>
</evidence>
<dbReference type="GO" id="GO:0055085">
    <property type="term" value="P:transmembrane transport"/>
    <property type="evidence" value="ECO:0007669"/>
    <property type="project" value="InterPro"/>
</dbReference>
<dbReference type="Proteomes" id="UP000278222">
    <property type="component" value="Unassembled WGS sequence"/>
</dbReference>
<evidence type="ECO:0000259" key="9">
    <source>
        <dbReference type="PROSITE" id="PS50928"/>
    </source>
</evidence>
<feature type="transmembrane region" description="Helical" evidence="8">
    <location>
        <begin position="67"/>
        <end position="93"/>
    </location>
</feature>
<feature type="transmembrane region" description="Helical" evidence="8">
    <location>
        <begin position="105"/>
        <end position="126"/>
    </location>
</feature>
<dbReference type="AlphaFoldDB" id="A0A3N1L0C1"/>
<sequence>MAMAGSARVAASERRAALGAFLLTAPGMIFLGLLFAVPLLQLFALSVEGGTTEWYAKVFADGLYTTIFLRTFQIALMVTAAALLIGYPVAFFLATTTPGWRALGFALVMLPFWTSVLVRTYAWMIILGRNGIVNRFLIDYGFIDRPLTLLNTRFAVVLGMVHVMLPFMILPLYSAIARVDPDFARAARGMGASRFQIFRRIYLPLTLHGVVAGVTLVFVVSLGFYITPALLGGGKVTMIAMVIEQQVREFLAWNFAGALSAVLLAITLAVFWLLNRWVAARVPPAAGQGR</sequence>
<dbReference type="PROSITE" id="PS50928">
    <property type="entry name" value="ABC_TM1"/>
    <property type="match status" value="1"/>
</dbReference>
<dbReference type="SUPFAM" id="SSF161098">
    <property type="entry name" value="MetI-like"/>
    <property type="match status" value="1"/>
</dbReference>
<feature type="transmembrane region" description="Helical" evidence="8">
    <location>
        <begin position="250"/>
        <end position="274"/>
    </location>
</feature>
<dbReference type="CDD" id="cd06261">
    <property type="entry name" value="TM_PBP2"/>
    <property type="match status" value="1"/>
</dbReference>
<evidence type="ECO:0000256" key="6">
    <source>
        <dbReference type="ARBA" id="ARBA00022989"/>
    </source>
</evidence>
<evidence type="ECO:0000256" key="3">
    <source>
        <dbReference type="ARBA" id="ARBA00022448"/>
    </source>
</evidence>
<protein>
    <submittedName>
        <fullName evidence="10">Putative spermidine/putrescine transport system permease protein</fullName>
    </submittedName>
</protein>
<organism evidence="10 11">
    <name type="scientific">Stella humosa</name>
    <dbReference type="NCBI Taxonomy" id="94"/>
    <lineage>
        <taxon>Bacteria</taxon>
        <taxon>Pseudomonadati</taxon>
        <taxon>Pseudomonadota</taxon>
        <taxon>Alphaproteobacteria</taxon>
        <taxon>Rhodospirillales</taxon>
        <taxon>Stellaceae</taxon>
        <taxon>Stella</taxon>
    </lineage>
</organism>
<reference evidence="10 11" key="1">
    <citation type="submission" date="2018-11" db="EMBL/GenBank/DDBJ databases">
        <title>Genomic Encyclopedia of Type Strains, Phase IV (KMG-IV): sequencing the most valuable type-strain genomes for metagenomic binning, comparative biology and taxonomic classification.</title>
        <authorList>
            <person name="Goeker M."/>
        </authorList>
    </citation>
    <scope>NUCLEOTIDE SEQUENCE [LARGE SCALE GENOMIC DNA]</scope>
    <source>
        <strain evidence="10 11">DSM 5900</strain>
    </source>
</reference>
<dbReference type="Gene3D" id="1.10.3720.10">
    <property type="entry name" value="MetI-like"/>
    <property type="match status" value="1"/>
</dbReference>
<dbReference type="GO" id="GO:0005886">
    <property type="term" value="C:plasma membrane"/>
    <property type="evidence" value="ECO:0007669"/>
    <property type="project" value="UniProtKB-SubCell"/>
</dbReference>
<dbReference type="EMBL" id="RJKX01000016">
    <property type="protein sequence ID" value="ROP83906.1"/>
    <property type="molecule type" value="Genomic_DNA"/>
</dbReference>
<comment type="similarity">
    <text evidence="2">Belongs to the binding-protein-dependent transport system permease family. CysTW subfamily.</text>
</comment>
<keyword evidence="6 8" id="KW-1133">Transmembrane helix</keyword>
<dbReference type="PANTHER" id="PTHR42929">
    <property type="entry name" value="INNER MEMBRANE ABC TRANSPORTER PERMEASE PROTEIN YDCU-RELATED-RELATED"/>
    <property type="match status" value="1"/>
</dbReference>
<evidence type="ECO:0000256" key="2">
    <source>
        <dbReference type="ARBA" id="ARBA00007069"/>
    </source>
</evidence>
<evidence type="ECO:0000256" key="4">
    <source>
        <dbReference type="ARBA" id="ARBA00022475"/>
    </source>
</evidence>
<feature type="transmembrane region" description="Helical" evidence="8">
    <location>
        <begin position="21"/>
        <end position="47"/>
    </location>
</feature>
<keyword evidence="4" id="KW-1003">Cell membrane</keyword>
<comment type="caution">
    <text evidence="10">The sequence shown here is derived from an EMBL/GenBank/DDBJ whole genome shotgun (WGS) entry which is preliminary data.</text>
</comment>
<evidence type="ECO:0000256" key="5">
    <source>
        <dbReference type="ARBA" id="ARBA00022692"/>
    </source>
</evidence>
<keyword evidence="7 8" id="KW-0472">Membrane</keyword>
<evidence type="ECO:0000256" key="8">
    <source>
        <dbReference type="RuleBase" id="RU363032"/>
    </source>
</evidence>
<dbReference type="PANTHER" id="PTHR42929:SF5">
    <property type="entry name" value="ABC TRANSPORTER PERMEASE PROTEIN"/>
    <property type="match status" value="1"/>
</dbReference>
<dbReference type="InterPro" id="IPR035906">
    <property type="entry name" value="MetI-like_sf"/>
</dbReference>
<keyword evidence="3 8" id="KW-0813">Transport</keyword>
<accession>A0A3N1L0C1</accession>
<dbReference type="RefSeq" id="WP_123693833.1">
    <property type="nucleotide sequence ID" value="NZ_AP019700.1"/>
</dbReference>
<proteinExistence type="inferred from homology"/>
<feature type="transmembrane region" description="Helical" evidence="8">
    <location>
        <begin position="197"/>
        <end position="219"/>
    </location>
</feature>
<comment type="subcellular location">
    <subcellularLocation>
        <location evidence="1 8">Cell membrane</location>
        <topology evidence="1 8">Multi-pass membrane protein</topology>
    </subcellularLocation>
</comment>
<gene>
    <name evidence="10" type="ORF">EDC65_4555</name>
</gene>
<evidence type="ECO:0000256" key="1">
    <source>
        <dbReference type="ARBA" id="ARBA00004651"/>
    </source>
</evidence>
<keyword evidence="5 8" id="KW-0812">Transmembrane</keyword>
<dbReference type="InterPro" id="IPR000515">
    <property type="entry name" value="MetI-like"/>
</dbReference>
<keyword evidence="11" id="KW-1185">Reference proteome</keyword>
<dbReference type="OrthoDB" id="7915284at2"/>
<dbReference type="Pfam" id="PF00528">
    <property type="entry name" value="BPD_transp_1"/>
    <property type="match status" value="1"/>
</dbReference>
<feature type="transmembrane region" description="Helical" evidence="8">
    <location>
        <begin position="225"/>
        <end position="243"/>
    </location>
</feature>
<evidence type="ECO:0000256" key="7">
    <source>
        <dbReference type="ARBA" id="ARBA00023136"/>
    </source>
</evidence>
<evidence type="ECO:0000313" key="10">
    <source>
        <dbReference type="EMBL" id="ROP83906.1"/>
    </source>
</evidence>
<feature type="domain" description="ABC transmembrane type-1" evidence="9">
    <location>
        <begin position="68"/>
        <end position="274"/>
    </location>
</feature>
<feature type="transmembrane region" description="Helical" evidence="8">
    <location>
        <begin position="154"/>
        <end position="176"/>
    </location>
</feature>